<dbReference type="InterPro" id="IPR000064">
    <property type="entry name" value="NLP_P60_dom"/>
</dbReference>
<keyword evidence="5" id="KW-0812">Transmembrane</keyword>
<name>A0A6M5CAZ2_9CAUD</name>
<dbReference type="EMBL" id="MT360682">
    <property type="protein sequence ID" value="QJT70615.1"/>
    <property type="molecule type" value="Genomic_DNA"/>
</dbReference>
<evidence type="ECO:0000256" key="5">
    <source>
        <dbReference type="SAM" id="Phobius"/>
    </source>
</evidence>
<keyword evidence="2" id="KW-0645">Protease</keyword>
<dbReference type="Pfam" id="PF00877">
    <property type="entry name" value="NLPC_P60"/>
    <property type="match status" value="1"/>
</dbReference>
<keyword evidence="3" id="KW-0378">Hydrolase</keyword>
<dbReference type="GO" id="GO:0006508">
    <property type="term" value="P:proteolysis"/>
    <property type="evidence" value="ECO:0007669"/>
    <property type="project" value="UniProtKB-KW"/>
</dbReference>
<evidence type="ECO:0000256" key="2">
    <source>
        <dbReference type="ARBA" id="ARBA00022670"/>
    </source>
</evidence>
<evidence type="ECO:0000256" key="1">
    <source>
        <dbReference type="ARBA" id="ARBA00007074"/>
    </source>
</evidence>
<feature type="transmembrane region" description="Helical" evidence="5">
    <location>
        <begin position="237"/>
        <end position="255"/>
    </location>
</feature>
<proteinExistence type="inferred from homology"/>
<dbReference type="InterPro" id="IPR010654">
    <property type="entry name" value="Phage_lambda_tail_I"/>
</dbReference>
<keyword evidence="5" id="KW-1133">Transmembrane helix</keyword>
<comment type="similarity">
    <text evidence="1">Belongs to the peptidase C40 family.</text>
</comment>
<feature type="domain" description="NlpC/P60" evidence="6">
    <location>
        <begin position="2"/>
        <end position="85"/>
    </location>
</feature>
<keyword evidence="4" id="KW-0788">Thiol protease</keyword>
<organism evidence="7">
    <name type="scientific">Vibrio phage Vc1</name>
    <dbReference type="NCBI Taxonomy" id="1480731"/>
    <lineage>
        <taxon>Viruses</taxon>
        <taxon>Duplodnaviria</taxon>
        <taxon>Heunggongvirae</taxon>
        <taxon>Uroviricota</taxon>
        <taxon>Caudoviricetes</taxon>
        <taxon>Drexlerviridae</taxon>
        <taxon>Jhansiroadvirus</taxon>
        <taxon>Jhansiroadvirus gwaliVC1</taxon>
    </lineage>
</organism>
<dbReference type="GO" id="GO:0008234">
    <property type="term" value="F:cysteine-type peptidase activity"/>
    <property type="evidence" value="ECO:0007669"/>
    <property type="project" value="UniProtKB-KW"/>
</dbReference>
<feature type="transmembrane region" description="Helical" evidence="5">
    <location>
        <begin position="261"/>
        <end position="287"/>
    </location>
</feature>
<protein>
    <submittedName>
        <fullName evidence="7">Tail assembly protein</fullName>
    </submittedName>
</protein>
<evidence type="ECO:0000313" key="7">
    <source>
        <dbReference type="EMBL" id="QJT70615.1"/>
    </source>
</evidence>
<accession>A0A6M5CAZ2</accession>
<keyword evidence="5" id="KW-0472">Membrane</keyword>
<reference evidence="7" key="1">
    <citation type="submission" date="2020-04" db="EMBL/GenBank/DDBJ databases">
        <authorList>
            <person name="Kumar P."/>
            <person name="Meghvansi M.K."/>
            <person name="Kamboj D.V."/>
        </authorList>
    </citation>
    <scope>NUCLEOTIDE SEQUENCE [LARGE SCALE GENOMIC DNA]</scope>
</reference>
<dbReference type="GO" id="GO:0001897">
    <property type="term" value="P:symbiont-mediated cytolysis of host cell"/>
    <property type="evidence" value="ECO:0007669"/>
    <property type="project" value="UniProtKB-ARBA"/>
</dbReference>
<evidence type="ECO:0000259" key="6">
    <source>
        <dbReference type="Pfam" id="PF00877"/>
    </source>
</evidence>
<evidence type="ECO:0000256" key="4">
    <source>
        <dbReference type="ARBA" id="ARBA00022807"/>
    </source>
</evidence>
<gene>
    <name evidence="7" type="ORF">2019VC1_10</name>
</gene>
<sequence>MAFHKEYGIELNNYSVPCEWWKDGTERIYDDNWQREGFIEVNREPIYGDMCMFQLQAPVTNHAGIYLGNNELLHHMSGKLSRKDIFPDGIRITLFALSGLVKIKLSGSLGRRFGVFHEMAVASWPECIRAMSSGLKDLRHSFKAKLDHKSGLVKIKLSGSLGRRFGVFHEMAVASWPECIRAMSSGLKDLRHSFKAKLDHKKYAIFCDGKNISVSDDESWKAAKEIRIIPVPAGSKSGGLFQIVLGAVIMVAAFYTGGASLAAMGALSSSAFMMGGAMVLGGVMQMISPQAGGAKMKAGSAENKPSYAFGGAVNTTAAGYPVPLPYGDRTVGGAIFSAGSYAEDKI</sequence>
<dbReference type="Pfam" id="PF06805">
    <property type="entry name" value="Lambda_tail_I"/>
    <property type="match status" value="1"/>
</dbReference>
<dbReference type="InterPro" id="IPR038765">
    <property type="entry name" value="Papain-like_cys_pep_sf"/>
</dbReference>
<dbReference type="SUPFAM" id="SSF54001">
    <property type="entry name" value="Cysteine proteinases"/>
    <property type="match status" value="1"/>
</dbReference>
<evidence type="ECO:0000256" key="3">
    <source>
        <dbReference type="ARBA" id="ARBA00022801"/>
    </source>
</evidence>